<reference evidence="11 12" key="1">
    <citation type="submission" date="2019-06" db="EMBL/GenBank/DDBJ databases">
        <title>Genome of new Rhodobacteraceae sp. SM1903.</title>
        <authorList>
            <person name="Ren X."/>
        </authorList>
    </citation>
    <scope>NUCLEOTIDE SEQUENCE [LARGE SCALE GENOMIC DNA]</scope>
    <source>
        <strain evidence="11 12">SM1903</strain>
    </source>
</reference>
<feature type="region of interest" description="Disordered" evidence="9">
    <location>
        <begin position="1"/>
        <end position="41"/>
    </location>
</feature>
<dbReference type="GO" id="GO:0043842">
    <property type="term" value="F:Kdo transferase activity"/>
    <property type="evidence" value="ECO:0007669"/>
    <property type="project" value="UniProtKB-EC"/>
</dbReference>
<feature type="compositionally biased region" description="Basic residues" evidence="9">
    <location>
        <begin position="1"/>
        <end position="11"/>
    </location>
</feature>
<evidence type="ECO:0000256" key="4">
    <source>
        <dbReference type="ARBA" id="ARBA00019077"/>
    </source>
</evidence>
<dbReference type="GO" id="GO:0009245">
    <property type="term" value="P:lipid A biosynthetic process"/>
    <property type="evidence" value="ECO:0007669"/>
    <property type="project" value="TreeGrafter"/>
</dbReference>
<comment type="function">
    <text evidence="1 8">Involved in lipopolysaccharide (LPS) biosynthesis. Catalyzes the transfer of 3-deoxy-D-manno-octulosonate (Kdo) residue(s) from CMP-Kdo to lipid IV(A), the tetraacyldisaccharide-1,4'-bisphosphate precursor of lipid A.</text>
</comment>
<keyword evidence="12" id="KW-1185">Reference proteome</keyword>
<keyword evidence="8" id="KW-1003">Cell membrane</keyword>
<evidence type="ECO:0000259" key="10">
    <source>
        <dbReference type="Pfam" id="PF04413"/>
    </source>
</evidence>
<gene>
    <name evidence="11" type="ORF">FHY64_11165</name>
</gene>
<dbReference type="PANTHER" id="PTHR42755">
    <property type="entry name" value="3-DEOXY-MANNO-OCTULOSONATE CYTIDYLYLTRANSFERASE"/>
    <property type="match status" value="1"/>
</dbReference>
<dbReference type="GO" id="GO:0005886">
    <property type="term" value="C:plasma membrane"/>
    <property type="evidence" value="ECO:0007669"/>
    <property type="project" value="UniProtKB-SubCell"/>
</dbReference>
<dbReference type="InterPro" id="IPR039901">
    <property type="entry name" value="Kdotransferase"/>
</dbReference>
<evidence type="ECO:0000256" key="3">
    <source>
        <dbReference type="ARBA" id="ARBA00012621"/>
    </source>
</evidence>
<evidence type="ECO:0000313" key="11">
    <source>
        <dbReference type="EMBL" id="TNY33793.1"/>
    </source>
</evidence>
<evidence type="ECO:0000256" key="9">
    <source>
        <dbReference type="SAM" id="MobiDB-lite"/>
    </source>
</evidence>
<comment type="pathway">
    <text evidence="2 8">Bacterial outer membrane biogenesis; LPS core biosynthesis.</text>
</comment>
<dbReference type="PANTHER" id="PTHR42755:SF1">
    <property type="entry name" value="3-DEOXY-D-MANNO-OCTULOSONIC ACID TRANSFERASE, MITOCHONDRIAL-RELATED"/>
    <property type="match status" value="1"/>
</dbReference>
<dbReference type="OrthoDB" id="9789797at2"/>
<dbReference type="EC" id="2.4.99.12" evidence="3 8"/>
<dbReference type="GO" id="GO:0009244">
    <property type="term" value="P:lipopolysaccharide core region biosynthetic process"/>
    <property type="evidence" value="ECO:0007669"/>
    <property type="project" value="UniProtKB-UniRule"/>
</dbReference>
<dbReference type="Gene3D" id="3.40.50.11720">
    <property type="entry name" value="3-Deoxy-D-manno-octulosonic-acid transferase, N-terminal domain"/>
    <property type="match status" value="1"/>
</dbReference>
<keyword evidence="8" id="KW-0448">Lipopolysaccharide biosynthesis</keyword>
<sequence>MRNVRPRRRRSWTPDGAPSGGDMGDGIERATGPAGDTYRRPPGGDLVWIHRAPETDVDALSALLSRLRAEDDGLDFIVTGSGPDMPDLSLQVAAPPDSAAGARAFLDKWDPSLLVWMRGRFLSSVLNETDHRHIPRLLVEADAAALGSMRKSWLGGGPRSSVRGFHHVLAADAEAVARLRRAGLDDSKIELSGVLDEGAIPRPGNERLRAGLATTLGGRPVWFAPGVEPEEIPLIGEAHRKAIRHAHRLLLVVGPKTSESGPALAELLDALGFPAALRSEGFDPTEECKAIIADDPDEIGTWYRLAPITFMGGSVGSGSTRSPLEPAALGSAVLHGPSTGIWEPAFRRLKRAGASRQAASAAELGARVVEMLAPDSTAALAHAAWQEISSGAIVTNRVMELIRDTLDTAGA</sequence>
<comment type="catalytic activity">
    <reaction evidence="7 8">
        <text>lipid IVA (E. coli) + CMP-3-deoxy-beta-D-manno-octulosonate = alpha-Kdo-(2-&gt;6)-lipid IVA (E. coli) + CMP + H(+)</text>
        <dbReference type="Rhea" id="RHEA:28066"/>
        <dbReference type="ChEBI" id="CHEBI:15378"/>
        <dbReference type="ChEBI" id="CHEBI:58603"/>
        <dbReference type="ChEBI" id="CHEBI:60364"/>
        <dbReference type="ChEBI" id="CHEBI:60377"/>
        <dbReference type="ChEBI" id="CHEBI:85987"/>
        <dbReference type="EC" id="2.4.99.12"/>
    </reaction>
</comment>
<keyword evidence="8" id="KW-0472">Membrane</keyword>
<dbReference type="Proteomes" id="UP000314011">
    <property type="component" value="Unassembled WGS sequence"/>
</dbReference>
<name>A0A5C5GGH5_9RHOB</name>
<evidence type="ECO:0000256" key="8">
    <source>
        <dbReference type="RuleBase" id="RU365103"/>
    </source>
</evidence>
<comment type="caution">
    <text evidence="11">The sequence shown here is derived from an EMBL/GenBank/DDBJ whole genome shotgun (WGS) entry which is preliminary data.</text>
</comment>
<evidence type="ECO:0000256" key="2">
    <source>
        <dbReference type="ARBA" id="ARBA00004713"/>
    </source>
</evidence>
<accession>A0A5C5GGH5</accession>
<protein>
    <recommendedName>
        <fullName evidence="4 8">3-deoxy-D-manno-octulosonic acid transferase</fullName>
        <shortName evidence="8">Kdo transferase</shortName>
        <ecNumber evidence="3 8">2.4.99.12</ecNumber>
    </recommendedName>
    <alternativeName>
        <fullName evidence="6 8">Lipid IV(A) 3-deoxy-D-manno-octulosonic acid transferase</fullName>
    </alternativeName>
</protein>
<evidence type="ECO:0000256" key="6">
    <source>
        <dbReference type="ARBA" id="ARBA00031445"/>
    </source>
</evidence>
<evidence type="ECO:0000256" key="1">
    <source>
        <dbReference type="ARBA" id="ARBA00003394"/>
    </source>
</evidence>
<dbReference type="Gene3D" id="3.40.50.2000">
    <property type="entry name" value="Glycogen Phosphorylase B"/>
    <property type="match status" value="1"/>
</dbReference>
<dbReference type="EMBL" id="VFFF01000001">
    <property type="protein sequence ID" value="TNY33793.1"/>
    <property type="molecule type" value="Genomic_DNA"/>
</dbReference>
<proteinExistence type="inferred from homology"/>
<evidence type="ECO:0000256" key="5">
    <source>
        <dbReference type="ARBA" id="ARBA00022679"/>
    </source>
</evidence>
<dbReference type="AlphaFoldDB" id="A0A5C5GGH5"/>
<evidence type="ECO:0000256" key="7">
    <source>
        <dbReference type="ARBA" id="ARBA00049183"/>
    </source>
</evidence>
<dbReference type="InterPro" id="IPR007507">
    <property type="entry name" value="Glycos_transf_N"/>
</dbReference>
<dbReference type="UniPathway" id="UPA00958"/>
<comment type="similarity">
    <text evidence="8">Belongs to the glycosyltransferase group 1 family.</text>
</comment>
<comment type="subcellular location">
    <subcellularLocation>
        <location evidence="8">Cell membrane</location>
    </subcellularLocation>
</comment>
<evidence type="ECO:0000313" key="12">
    <source>
        <dbReference type="Proteomes" id="UP000314011"/>
    </source>
</evidence>
<dbReference type="Pfam" id="PF04413">
    <property type="entry name" value="Glycos_transf_N"/>
    <property type="match status" value="1"/>
</dbReference>
<feature type="domain" description="3-deoxy-D-manno-octulosonic-acid transferase N-terminal" evidence="10">
    <location>
        <begin position="43"/>
        <end position="193"/>
    </location>
</feature>
<organism evidence="11 12">
    <name type="scientific">Pelagovum pacificum</name>
    <dbReference type="NCBI Taxonomy" id="2588711"/>
    <lineage>
        <taxon>Bacteria</taxon>
        <taxon>Pseudomonadati</taxon>
        <taxon>Pseudomonadota</taxon>
        <taxon>Alphaproteobacteria</taxon>
        <taxon>Rhodobacterales</taxon>
        <taxon>Paracoccaceae</taxon>
        <taxon>Pelagovum</taxon>
    </lineage>
</organism>
<keyword evidence="5 8" id="KW-0808">Transferase</keyword>
<dbReference type="InterPro" id="IPR038107">
    <property type="entry name" value="Glycos_transf_N_sf"/>
</dbReference>